<dbReference type="Pfam" id="PF01876">
    <property type="entry name" value="RNase_P_p30"/>
    <property type="match status" value="1"/>
</dbReference>
<evidence type="ECO:0000256" key="3">
    <source>
        <dbReference type="ARBA" id="ARBA00022694"/>
    </source>
</evidence>
<dbReference type="AlphaFoldDB" id="A0A0M9WG67"/>
<dbReference type="EMBL" id="LHQQ01000077">
    <property type="protein sequence ID" value="KOS43633.1"/>
    <property type="molecule type" value="Genomic_DNA"/>
</dbReference>
<reference evidence="5 6" key="1">
    <citation type="submission" date="2015-08" db="EMBL/GenBank/DDBJ databases">
        <title>Genome sequencing of Penicillium nordicum.</title>
        <authorList>
            <person name="Nguyen H.D."/>
            <person name="Seifert K.A."/>
        </authorList>
    </citation>
    <scope>NUCLEOTIDE SEQUENCE [LARGE SCALE GENOMIC DNA]</scope>
    <source>
        <strain evidence="5 6">DAOMC 185683</strain>
    </source>
</reference>
<comment type="subcellular location">
    <subcellularLocation>
        <location evidence="1">Nucleus</location>
    </subcellularLocation>
</comment>
<accession>A0A0M9WG67</accession>
<dbReference type="PANTHER" id="PTHR13031">
    <property type="entry name" value="RIBONUCLEASE P SUBUNIT P30"/>
    <property type="match status" value="1"/>
</dbReference>
<dbReference type="GO" id="GO:0003723">
    <property type="term" value="F:RNA binding"/>
    <property type="evidence" value="ECO:0007669"/>
    <property type="project" value="TreeGrafter"/>
</dbReference>
<dbReference type="Proteomes" id="UP000037696">
    <property type="component" value="Unassembled WGS sequence"/>
</dbReference>
<organism evidence="5 6">
    <name type="scientific">Penicillium nordicum</name>
    <dbReference type="NCBI Taxonomy" id="229535"/>
    <lineage>
        <taxon>Eukaryota</taxon>
        <taxon>Fungi</taxon>
        <taxon>Dikarya</taxon>
        <taxon>Ascomycota</taxon>
        <taxon>Pezizomycotina</taxon>
        <taxon>Eurotiomycetes</taxon>
        <taxon>Eurotiomycetidae</taxon>
        <taxon>Eurotiales</taxon>
        <taxon>Aspergillaceae</taxon>
        <taxon>Penicillium</taxon>
    </lineage>
</organism>
<dbReference type="InterPro" id="IPR002738">
    <property type="entry name" value="RNase_P_p30"/>
</dbReference>
<comment type="similarity">
    <text evidence="2">Belongs to the eukaryotic/archaeal RNase P protein component 3 family.</text>
</comment>
<evidence type="ECO:0008006" key="7">
    <source>
        <dbReference type="Google" id="ProtNLM"/>
    </source>
</evidence>
<dbReference type="GO" id="GO:0008033">
    <property type="term" value="P:tRNA processing"/>
    <property type="evidence" value="ECO:0007669"/>
    <property type="project" value="UniProtKB-KW"/>
</dbReference>
<evidence type="ECO:0000256" key="1">
    <source>
        <dbReference type="ARBA" id="ARBA00004123"/>
    </source>
</evidence>
<feature type="compositionally biased region" description="Basic and acidic residues" evidence="4">
    <location>
        <begin position="361"/>
        <end position="371"/>
    </location>
</feature>
<proteinExistence type="inferred from homology"/>
<evidence type="ECO:0000256" key="4">
    <source>
        <dbReference type="SAM" id="MobiDB-lite"/>
    </source>
</evidence>
<dbReference type="SUPFAM" id="SSF89550">
    <property type="entry name" value="PHP domain-like"/>
    <property type="match status" value="1"/>
</dbReference>
<dbReference type="InterPro" id="IPR016195">
    <property type="entry name" value="Pol/histidinol_Pase-like"/>
</dbReference>
<dbReference type="Gene3D" id="3.20.20.140">
    <property type="entry name" value="Metal-dependent hydrolases"/>
    <property type="match status" value="1"/>
</dbReference>
<dbReference type="STRING" id="229535.A0A0M9WG67"/>
<dbReference type="PANTHER" id="PTHR13031:SF0">
    <property type="entry name" value="RIBONUCLEASE P PROTEIN SUBUNIT P30"/>
    <property type="match status" value="1"/>
</dbReference>
<keyword evidence="6" id="KW-1185">Reference proteome</keyword>
<evidence type="ECO:0000313" key="5">
    <source>
        <dbReference type="EMBL" id="KOS43633.1"/>
    </source>
</evidence>
<comment type="caution">
    <text evidence="5">The sequence shown here is derived from an EMBL/GenBank/DDBJ whole genome shotgun (WGS) entry which is preliminary data.</text>
</comment>
<feature type="region of interest" description="Disordered" evidence="4">
    <location>
        <begin position="293"/>
        <end position="371"/>
    </location>
</feature>
<keyword evidence="3" id="KW-0819">tRNA processing</keyword>
<dbReference type="FunFam" id="3.20.20.140:FF:000053">
    <property type="entry name" value="Ribonuclease P complex subunit Pop2"/>
    <property type="match status" value="1"/>
</dbReference>
<gene>
    <name evidence="5" type="ORF">ACN38_g5490</name>
</gene>
<evidence type="ECO:0000313" key="6">
    <source>
        <dbReference type="Proteomes" id="UP000037696"/>
    </source>
</evidence>
<dbReference type="OrthoDB" id="17948at2759"/>
<dbReference type="GO" id="GO:0005655">
    <property type="term" value="C:nucleolar ribonuclease P complex"/>
    <property type="evidence" value="ECO:0007669"/>
    <property type="project" value="TreeGrafter"/>
</dbReference>
<protein>
    <recommendedName>
        <fullName evidence="7">RNase P subunit p30</fullName>
    </recommendedName>
</protein>
<sequence length="371" mass="40660">MDEVRYCRDMISRMRSVPPKVTGSERVVGTPPKEFNVTKSVEKLSNNSHRQGWPSFKSTMFYDLNVPYSPDDPEVPHTLNFLAELGYTTVALSQIINGKLPSTLAPPPLPTNAPKSLQLLTRLNLTLADPAQNQRLTALSQAYDIVALRPTNEKSLLNACTNLECDVISVDLSVRLPYHFKFKMLSAAISRGVRIEICYGPGITGSGLDARRNLIGNATSLIRATRGRGIIVSSEARRALSLRAPWDVINLACVWGLSQERGKEAVCEESRKVTALAKLKRTSWRGIVDIVHGGEKAKPEGPASKQKGTPKASAPKAKETAQPEIVADNLKRKASISSEPVAEDADKPLSKREIKRRAKKARFDAKGENAT</sequence>
<evidence type="ECO:0000256" key="2">
    <source>
        <dbReference type="ARBA" id="ARBA00007331"/>
    </source>
</evidence>
<name>A0A0M9WG67_9EURO</name>